<dbReference type="EMBL" id="GL996515">
    <property type="protein sequence ID" value="EGV64651.1"/>
    <property type="molecule type" value="Genomic_DNA"/>
</dbReference>
<dbReference type="OrthoDB" id="205794at2759"/>
<name>G3B2D8_CANTC</name>
<dbReference type="PIRSF" id="PIRSF016468">
    <property type="entry name" value="PHF5"/>
    <property type="match status" value="1"/>
</dbReference>
<evidence type="ECO:0000313" key="2">
    <source>
        <dbReference type="EMBL" id="EGV64651.1"/>
    </source>
</evidence>
<dbReference type="Pfam" id="PF03660">
    <property type="entry name" value="PHF5"/>
    <property type="match status" value="1"/>
</dbReference>
<comment type="similarity">
    <text evidence="1">Belongs to the PHF5 family.</text>
</comment>
<accession>G3B2D8</accession>
<dbReference type="GO" id="GO:0000398">
    <property type="term" value="P:mRNA splicing, via spliceosome"/>
    <property type="evidence" value="ECO:0007669"/>
    <property type="project" value="InterPro"/>
</dbReference>
<proteinExistence type="inferred from homology"/>
<dbReference type="HOGENOM" id="CLU_110369_2_0_1"/>
<protein>
    <submittedName>
        <fullName evidence="2">PHF5-like protein</fullName>
    </submittedName>
</protein>
<dbReference type="InterPro" id="IPR005345">
    <property type="entry name" value="PHF5"/>
</dbReference>
<evidence type="ECO:0000256" key="1">
    <source>
        <dbReference type="ARBA" id="ARBA00008626"/>
    </source>
</evidence>
<dbReference type="Proteomes" id="UP000000707">
    <property type="component" value="Unassembled WGS sequence"/>
</dbReference>
<dbReference type="PANTHER" id="PTHR13120">
    <property type="entry name" value="PHD FINGER-LIKE DOMAIN-CONTAINING PROTEIN 5A"/>
    <property type="match status" value="1"/>
</dbReference>
<reference evidence="2 3" key="1">
    <citation type="journal article" date="2011" name="Proc. Natl. Acad. Sci. U.S.A.">
        <title>Comparative genomics of xylose-fermenting fungi for enhanced biofuel production.</title>
        <authorList>
            <person name="Wohlbach D.J."/>
            <person name="Kuo A."/>
            <person name="Sato T.K."/>
            <person name="Potts K.M."/>
            <person name="Salamov A.A."/>
            <person name="LaButti K.M."/>
            <person name="Sun H."/>
            <person name="Clum A."/>
            <person name="Pangilinan J.L."/>
            <person name="Lindquist E.A."/>
            <person name="Lucas S."/>
            <person name="Lapidus A."/>
            <person name="Jin M."/>
            <person name="Gunawan C."/>
            <person name="Balan V."/>
            <person name="Dale B.E."/>
            <person name="Jeffries T.W."/>
            <person name="Zinkel R."/>
            <person name="Barry K.W."/>
            <person name="Grigoriev I.V."/>
            <person name="Gasch A.P."/>
        </authorList>
    </citation>
    <scope>NUCLEOTIDE SEQUENCE [LARGE SCALE GENOMIC DNA]</scope>
    <source>
        <strain evidence="3">ATCC 10573 / BCRC 21748 / CBS 615 / JCM 9827 / NBRC 10315 / NRRL Y-1498 / VKM Y-70</strain>
    </source>
</reference>
<keyword evidence="3" id="KW-1185">Reference proteome</keyword>
<evidence type="ECO:0000313" key="3">
    <source>
        <dbReference type="Proteomes" id="UP000000707"/>
    </source>
</evidence>
<dbReference type="eggNOG" id="KOG1705">
    <property type="taxonomic scope" value="Eukaryota"/>
</dbReference>
<organism evidence="3">
    <name type="scientific">Candida tenuis (strain ATCC 10573 / BCRC 21748 / CBS 615 / JCM 9827 / NBRC 10315 / NRRL Y-1498 / VKM Y-70)</name>
    <name type="common">Yeast</name>
    <name type="synonym">Yamadazyma tenuis</name>
    <dbReference type="NCBI Taxonomy" id="590646"/>
    <lineage>
        <taxon>Eukaryota</taxon>
        <taxon>Fungi</taxon>
        <taxon>Dikarya</taxon>
        <taxon>Ascomycota</taxon>
        <taxon>Saccharomycotina</taxon>
        <taxon>Pichiomycetes</taxon>
        <taxon>Debaryomycetaceae</taxon>
        <taxon>Yamadazyma</taxon>
    </lineage>
</organism>
<sequence>MSRHQYDLVQCMKQMGAQVGKVCGNCEGRCPICDSYVKPTVEVRICQECSQGHLRDRCILCGHRFTEEDSGVEAFYCLECVRLEKHREGCPRILNMGSSKSSMIMDKKKVGPGLERLTG</sequence>
<dbReference type="AlphaFoldDB" id="G3B2D8"/>
<dbReference type="STRING" id="590646.G3B2D8"/>
<gene>
    <name evidence="2" type="ORF">CANTEDRAFT_97518</name>
</gene>